<dbReference type="eggNOG" id="ENOG5033IDW">
    <property type="taxonomic scope" value="Bacteria"/>
</dbReference>
<comment type="caution">
    <text evidence="1">The sequence shown here is derived from an EMBL/GenBank/DDBJ whole genome shotgun (WGS) entry which is preliminary data.</text>
</comment>
<name>A0A086Y1L8_9RHOB</name>
<organism evidence="1 2">
    <name type="scientific">Paenirhodobacter enshiensis</name>
    <dbReference type="NCBI Taxonomy" id="1105367"/>
    <lineage>
        <taxon>Bacteria</taxon>
        <taxon>Pseudomonadati</taxon>
        <taxon>Pseudomonadota</taxon>
        <taxon>Alphaproteobacteria</taxon>
        <taxon>Rhodobacterales</taxon>
        <taxon>Rhodobacter group</taxon>
        <taxon>Paenirhodobacter</taxon>
    </lineage>
</organism>
<dbReference type="OrthoDB" id="7775772at2"/>
<dbReference type="Proteomes" id="UP000028824">
    <property type="component" value="Unassembled WGS sequence"/>
</dbReference>
<keyword evidence="2" id="KW-1185">Reference proteome</keyword>
<dbReference type="RefSeq" id="WP_036636216.1">
    <property type="nucleotide sequence ID" value="NZ_JFZB01000007.1"/>
</dbReference>
<dbReference type="STRING" id="1105367.CG50_14860"/>
<dbReference type="AlphaFoldDB" id="A0A086Y1L8"/>
<dbReference type="EMBL" id="JFZB01000007">
    <property type="protein sequence ID" value="KFI28168.1"/>
    <property type="molecule type" value="Genomic_DNA"/>
</dbReference>
<evidence type="ECO:0000313" key="2">
    <source>
        <dbReference type="Proteomes" id="UP000028824"/>
    </source>
</evidence>
<proteinExistence type="predicted"/>
<gene>
    <name evidence="1" type="ORF">CG50_14860</name>
</gene>
<sequence>MPNLNSAAAPGLPSARLNVIHDCLALALDATERPTGYTQTERETRAYIRSALRQTCKLIEVHA</sequence>
<accession>A0A086Y1L8</accession>
<evidence type="ECO:0000313" key="1">
    <source>
        <dbReference type="EMBL" id="KFI28168.1"/>
    </source>
</evidence>
<reference evidence="1 2" key="1">
    <citation type="submission" date="2014-03" db="EMBL/GenBank/DDBJ databases">
        <title>Genome of Paenirhodobacter enshiensis DW2-9.</title>
        <authorList>
            <person name="Wang D."/>
            <person name="Wang G."/>
        </authorList>
    </citation>
    <scope>NUCLEOTIDE SEQUENCE [LARGE SCALE GENOMIC DNA]</scope>
    <source>
        <strain evidence="1 2">DW2-9</strain>
    </source>
</reference>
<protein>
    <submittedName>
        <fullName evidence="1">Uncharacterized protein</fullName>
    </submittedName>
</protein>